<protein>
    <submittedName>
        <fullName evidence="1">DUF1289 domain-containing protein</fullName>
    </submittedName>
</protein>
<dbReference type="EMBL" id="PIYS01000015">
    <property type="protein sequence ID" value="PKF71272.1"/>
    <property type="molecule type" value="Genomic_DNA"/>
</dbReference>
<name>A0A2I0CQ59_9PSED</name>
<sequence length="85" mass="9417">MMLDEKPVASPCVQVCSLDEEDVCIGCHRSADEIRRWGRMDNHERRRVLQMCNARARAAGVLIEVAPSASGDCANCTAQCNQTCY</sequence>
<accession>A0A2I0CQ59</accession>
<gene>
    <name evidence="1" type="ORF">CW360_08970</name>
</gene>
<comment type="caution">
    <text evidence="1">The sequence shown here is derived from an EMBL/GenBank/DDBJ whole genome shotgun (WGS) entry which is preliminary data.</text>
</comment>
<dbReference type="PANTHER" id="PTHR35175">
    <property type="entry name" value="DUF1289 DOMAIN-CONTAINING PROTEIN"/>
    <property type="match status" value="1"/>
</dbReference>
<dbReference type="AlphaFoldDB" id="A0A2I0CQ59"/>
<dbReference type="PANTHER" id="PTHR35175:SF2">
    <property type="entry name" value="DUF1289 DOMAIN-CONTAINING PROTEIN"/>
    <property type="match status" value="1"/>
</dbReference>
<dbReference type="InterPro" id="IPR010710">
    <property type="entry name" value="DUF1289"/>
</dbReference>
<evidence type="ECO:0000313" key="2">
    <source>
        <dbReference type="Proteomes" id="UP000242861"/>
    </source>
</evidence>
<dbReference type="Proteomes" id="UP000242861">
    <property type="component" value="Unassembled WGS sequence"/>
</dbReference>
<organism evidence="1 2">
    <name type="scientific">Pseudomonas fluvialis</name>
    <dbReference type="NCBI Taxonomy" id="1793966"/>
    <lineage>
        <taxon>Bacteria</taxon>
        <taxon>Pseudomonadati</taxon>
        <taxon>Pseudomonadota</taxon>
        <taxon>Gammaproteobacteria</taxon>
        <taxon>Pseudomonadales</taxon>
        <taxon>Pseudomonadaceae</taxon>
        <taxon>Pseudomonas</taxon>
    </lineage>
</organism>
<dbReference type="Pfam" id="PF06945">
    <property type="entry name" value="DUF1289"/>
    <property type="match status" value="1"/>
</dbReference>
<evidence type="ECO:0000313" key="1">
    <source>
        <dbReference type="EMBL" id="PKF71272.1"/>
    </source>
</evidence>
<reference evidence="2" key="1">
    <citation type="submission" date="2017-12" db="EMBL/GenBank/DDBJ databases">
        <authorList>
            <person name="Yu X.-Y."/>
        </authorList>
    </citation>
    <scope>NUCLEOTIDE SEQUENCE [LARGE SCALE GENOMIC DNA]</scope>
    <source>
        <strain evidence="2">ZYSR67-Z</strain>
    </source>
</reference>
<proteinExistence type="predicted"/>